<proteinExistence type="predicted"/>
<protein>
    <submittedName>
        <fullName evidence="1">Uncharacterized protein</fullName>
    </submittedName>
</protein>
<dbReference type="RefSeq" id="WP_168151916.1">
    <property type="nucleotide sequence ID" value="NZ_JAAWVT010000004.1"/>
</dbReference>
<name>A0ABX1G5U8_9MICC</name>
<organism evidence="1 2">
    <name type="scientific">Paeniglutamicibacter terrestris</name>
    <dbReference type="NCBI Taxonomy" id="2723403"/>
    <lineage>
        <taxon>Bacteria</taxon>
        <taxon>Bacillati</taxon>
        <taxon>Actinomycetota</taxon>
        <taxon>Actinomycetes</taxon>
        <taxon>Micrococcales</taxon>
        <taxon>Micrococcaceae</taxon>
        <taxon>Paeniglutamicibacter</taxon>
    </lineage>
</organism>
<dbReference type="Proteomes" id="UP000746595">
    <property type="component" value="Unassembled WGS sequence"/>
</dbReference>
<evidence type="ECO:0000313" key="1">
    <source>
        <dbReference type="EMBL" id="NKG21091.1"/>
    </source>
</evidence>
<gene>
    <name evidence="1" type="ORF">HED64_10285</name>
</gene>
<reference evidence="1 2" key="1">
    <citation type="submission" date="2020-04" db="EMBL/GenBank/DDBJ databases">
        <title>Paeniglutamicibacter sp. ANT13_2, a novel actinomycete isolated from sediment in Antarctica.</title>
        <authorList>
            <person name="Sakdapetsiri C."/>
            <person name="Pinyakong O."/>
        </authorList>
    </citation>
    <scope>NUCLEOTIDE SEQUENCE [LARGE SCALE GENOMIC DNA]</scope>
    <source>
        <strain evidence="1 2">ANT13_2</strain>
    </source>
</reference>
<comment type="caution">
    <text evidence="1">The sequence shown here is derived from an EMBL/GenBank/DDBJ whole genome shotgun (WGS) entry which is preliminary data.</text>
</comment>
<keyword evidence="2" id="KW-1185">Reference proteome</keyword>
<evidence type="ECO:0000313" key="2">
    <source>
        <dbReference type="Proteomes" id="UP000746595"/>
    </source>
</evidence>
<sequence length="99" mass="10687">MAITVIDMQYDDQTYPSGKIWVIDTDNQLHVTGEQGNLASYAAGAWAKVYQSADPVPNATFPDEPTGKAEDAHAKFVATGFGVRTDKGYIGRNLAQPPN</sequence>
<dbReference type="EMBL" id="JAAWVT010000004">
    <property type="protein sequence ID" value="NKG21091.1"/>
    <property type="molecule type" value="Genomic_DNA"/>
</dbReference>
<accession>A0ABX1G5U8</accession>